<protein>
    <submittedName>
        <fullName evidence="2">YiiD C-terminal domain-containing protein</fullName>
    </submittedName>
</protein>
<evidence type="ECO:0000259" key="1">
    <source>
        <dbReference type="Pfam" id="PF09500"/>
    </source>
</evidence>
<sequence>MSRPDIAEFRRWLLGQIPLLGHMGLGEFDFDGRQLEIPARLAPNVNDKGTGFGGSQATLATICGWSLITLLLHERGLDCDLVIADSQLEYRAPVDGDFSARCELPDTETVAAFLKKVRERGRAALALGIDIRQGDRVAMRMQGRYVAIIRSP</sequence>
<dbReference type="EMBL" id="JBHSWE010000001">
    <property type="protein sequence ID" value="MFC6669189.1"/>
    <property type="molecule type" value="Genomic_DNA"/>
</dbReference>
<organism evidence="2 3">
    <name type="scientific">Marinobacterium aestuariivivens</name>
    <dbReference type="NCBI Taxonomy" id="1698799"/>
    <lineage>
        <taxon>Bacteria</taxon>
        <taxon>Pseudomonadati</taxon>
        <taxon>Pseudomonadota</taxon>
        <taxon>Gammaproteobacteria</taxon>
        <taxon>Oceanospirillales</taxon>
        <taxon>Oceanospirillaceae</taxon>
        <taxon>Marinobacterium</taxon>
    </lineage>
</organism>
<dbReference type="SUPFAM" id="SSF54637">
    <property type="entry name" value="Thioesterase/thiol ester dehydrase-isomerase"/>
    <property type="match status" value="1"/>
</dbReference>
<dbReference type="Gene3D" id="3.10.129.10">
    <property type="entry name" value="Hotdog Thioesterase"/>
    <property type="match status" value="1"/>
</dbReference>
<evidence type="ECO:0000313" key="2">
    <source>
        <dbReference type="EMBL" id="MFC6669189.1"/>
    </source>
</evidence>
<keyword evidence="3" id="KW-1185">Reference proteome</keyword>
<accession>A0ABW1ZUK3</accession>
<dbReference type="Proteomes" id="UP001596422">
    <property type="component" value="Unassembled WGS sequence"/>
</dbReference>
<evidence type="ECO:0000313" key="3">
    <source>
        <dbReference type="Proteomes" id="UP001596422"/>
    </source>
</evidence>
<dbReference type="NCBIfam" id="TIGR02447">
    <property type="entry name" value="yiiD_Cterm"/>
    <property type="match status" value="1"/>
</dbReference>
<dbReference type="InterPro" id="IPR029069">
    <property type="entry name" value="HotDog_dom_sf"/>
</dbReference>
<comment type="caution">
    <text evidence="2">The sequence shown here is derived from an EMBL/GenBank/DDBJ whole genome shotgun (WGS) entry which is preliminary data.</text>
</comment>
<reference evidence="3" key="1">
    <citation type="journal article" date="2019" name="Int. J. Syst. Evol. Microbiol.">
        <title>The Global Catalogue of Microorganisms (GCM) 10K type strain sequencing project: providing services to taxonomists for standard genome sequencing and annotation.</title>
        <authorList>
            <consortium name="The Broad Institute Genomics Platform"/>
            <consortium name="The Broad Institute Genome Sequencing Center for Infectious Disease"/>
            <person name="Wu L."/>
            <person name="Ma J."/>
        </authorList>
    </citation>
    <scope>NUCLEOTIDE SEQUENCE [LARGE SCALE GENOMIC DNA]</scope>
    <source>
        <strain evidence="3">NBRC 111756</strain>
    </source>
</reference>
<dbReference type="InterPro" id="IPR012660">
    <property type="entry name" value="YiiD_C"/>
</dbReference>
<proteinExistence type="predicted"/>
<name>A0ABW1ZUK3_9GAMM</name>
<dbReference type="Pfam" id="PF09500">
    <property type="entry name" value="YiiD_C"/>
    <property type="match status" value="1"/>
</dbReference>
<dbReference type="RefSeq" id="WP_379907766.1">
    <property type="nucleotide sequence ID" value="NZ_JBHSWE010000001.1"/>
</dbReference>
<feature type="domain" description="Thioesterase putative" evidence="1">
    <location>
        <begin position="9"/>
        <end position="148"/>
    </location>
</feature>
<gene>
    <name evidence="2" type="ORF">ACFQDL_02995</name>
</gene>